<reference evidence="1" key="1">
    <citation type="journal article" date="2023" name="Mol. Phylogenet. Evol.">
        <title>Genome-scale phylogeny and comparative genomics of the fungal order Sordariales.</title>
        <authorList>
            <person name="Hensen N."/>
            <person name="Bonometti L."/>
            <person name="Westerberg I."/>
            <person name="Brannstrom I.O."/>
            <person name="Guillou S."/>
            <person name="Cros-Aarteil S."/>
            <person name="Calhoun S."/>
            <person name="Haridas S."/>
            <person name="Kuo A."/>
            <person name="Mondo S."/>
            <person name="Pangilinan J."/>
            <person name="Riley R."/>
            <person name="LaButti K."/>
            <person name="Andreopoulos B."/>
            <person name="Lipzen A."/>
            <person name="Chen C."/>
            <person name="Yan M."/>
            <person name="Daum C."/>
            <person name="Ng V."/>
            <person name="Clum A."/>
            <person name="Steindorff A."/>
            <person name="Ohm R.A."/>
            <person name="Martin F."/>
            <person name="Silar P."/>
            <person name="Natvig D.O."/>
            <person name="Lalanne C."/>
            <person name="Gautier V."/>
            <person name="Ament-Velasquez S.L."/>
            <person name="Kruys A."/>
            <person name="Hutchinson M.I."/>
            <person name="Powell A.J."/>
            <person name="Barry K."/>
            <person name="Miller A.N."/>
            <person name="Grigoriev I.V."/>
            <person name="Debuchy R."/>
            <person name="Gladieux P."/>
            <person name="Hiltunen Thoren M."/>
            <person name="Johannesson H."/>
        </authorList>
    </citation>
    <scope>NUCLEOTIDE SEQUENCE</scope>
    <source>
        <strain evidence="1">CBS 168.71</strain>
    </source>
</reference>
<evidence type="ECO:0000313" key="2">
    <source>
        <dbReference type="Proteomes" id="UP001278766"/>
    </source>
</evidence>
<dbReference type="SUPFAM" id="SSF51197">
    <property type="entry name" value="Clavaminate synthase-like"/>
    <property type="match status" value="1"/>
</dbReference>
<comment type="caution">
    <text evidence="1">The sequence shown here is derived from an EMBL/GenBank/DDBJ whole genome shotgun (WGS) entry which is preliminary data.</text>
</comment>
<dbReference type="GeneID" id="87839731"/>
<proteinExistence type="predicted"/>
<name>A0AAE0LX07_9PEZI</name>
<evidence type="ECO:0008006" key="3">
    <source>
        <dbReference type="Google" id="ProtNLM"/>
    </source>
</evidence>
<sequence>MPRIAQAVTVSLQDLKNGTVPLESLHEAFGPDSLGILVVKDVPPEFAGLRRHLLSYSSYLGNLPKSELDKLENEKAKYLTGWSLGKETLKNGQVDTLKGSFYANCAFYVDPELSCAVPTEQFNPDNFPEYLSPNIWPGQATLPGFKETFEDLCRLIIDVAVLVAKACDRFAEKEITGYPSGYLERVVSTSTTTKARLLHYFPEDPSNEPAPVAMSDAVANSNDPDEDDWCATHLDHGCLTGLTSAMFVDESVSNPLVATPEIEPVSPGLPHLAPLPELDTSPDPAAGLYIKSRTGETVQVKIPRDCIAFQTGEALERITGGKFKAVPHFVRGARAALSEGRIARNTLAVFTQPNLGEKVDMEQHITFGEFARGIVARNTVS</sequence>
<reference evidence="1" key="2">
    <citation type="submission" date="2023-06" db="EMBL/GenBank/DDBJ databases">
        <authorList>
            <consortium name="Lawrence Berkeley National Laboratory"/>
            <person name="Haridas S."/>
            <person name="Hensen N."/>
            <person name="Bonometti L."/>
            <person name="Westerberg I."/>
            <person name="Brannstrom I.O."/>
            <person name="Guillou S."/>
            <person name="Cros-Aarteil S."/>
            <person name="Calhoun S."/>
            <person name="Kuo A."/>
            <person name="Mondo S."/>
            <person name="Pangilinan J."/>
            <person name="Riley R."/>
            <person name="Labutti K."/>
            <person name="Andreopoulos B."/>
            <person name="Lipzen A."/>
            <person name="Chen C."/>
            <person name="Yanf M."/>
            <person name="Daum C."/>
            <person name="Ng V."/>
            <person name="Clum A."/>
            <person name="Steindorff A."/>
            <person name="Ohm R."/>
            <person name="Martin F."/>
            <person name="Silar P."/>
            <person name="Natvig D."/>
            <person name="Lalanne C."/>
            <person name="Gautier V."/>
            <person name="Ament-Velasquez S.L."/>
            <person name="Kruys A."/>
            <person name="Hutchinson M.I."/>
            <person name="Powell A.J."/>
            <person name="Barry K."/>
            <person name="Miller A.N."/>
            <person name="Grigoriev I.V."/>
            <person name="Debuchy R."/>
            <person name="Gladieux P."/>
            <person name="Thoren M.H."/>
            <person name="Johannesson H."/>
        </authorList>
    </citation>
    <scope>NUCLEOTIDE SEQUENCE</scope>
    <source>
        <strain evidence="1">CBS 168.71</strain>
    </source>
</reference>
<dbReference type="InterPro" id="IPR027443">
    <property type="entry name" value="IPNS-like_sf"/>
</dbReference>
<dbReference type="AlphaFoldDB" id="A0AAE0LX07"/>
<keyword evidence="2" id="KW-1185">Reference proteome</keyword>
<dbReference type="EMBL" id="JAUEPN010000001">
    <property type="protein sequence ID" value="KAK3300530.1"/>
    <property type="molecule type" value="Genomic_DNA"/>
</dbReference>
<organism evidence="1 2">
    <name type="scientific">Chaetomium fimeti</name>
    <dbReference type="NCBI Taxonomy" id="1854472"/>
    <lineage>
        <taxon>Eukaryota</taxon>
        <taxon>Fungi</taxon>
        <taxon>Dikarya</taxon>
        <taxon>Ascomycota</taxon>
        <taxon>Pezizomycotina</taxon>
        <taxon>Sordariomycetes</taxon>
        <taxon>Sordariomycetidae</taxon>
        <taxon>Sordariales</taxon>
        <taxon>Chaetomiaceae</taxon>
        <taxon>Chaetomium</taxon>
    </lineage>
</organism>
<accession>A0AAE0LX07</accession>
<dbReference type="RefSeq" id="XP_062664044.1">
    <property type="nucleotide sequence ID" value="XM_062802783.1"/>
</dbReference>
<dbReference type="PANTHER" id="PTHR48420:SF1">
    <property type="entry name" value="NON-HAEM DIOXYGENASE N-TERMINAL DOMAIN-CONTAINING PROTEIN"/>
    <property type="match status" value="1"/>
</dbReference>
<protein>
    <recommendedName>
        <fullName evidence="3">Clavaminate synthase-like protein</fullName>
    </recommendedName>
</protein>
<gene>
    <name evidence="1" type="ORF">B0H64DRAFT_381124</name>
</gene>
<dbReference type="Gene3D" id="2.60.120.330">
    <property type="entry name" value="B-lactam Antibiotic, Isopenicillin N Synthase, Chain"/>
    <property type="match status" value="1"/>
</dbReference>
<dbReference type="PANTHER" id="PTHR48420">
    <property type="entry name" value="NON-HAEM DIOXYGENASE N-TERMINAL DOMAIN-CONTAINING PROTEIN"/>
    <property type="match status" value="1"/>
</dbReference>
<dbReference type="FunFam" id="2.60.120.330:FF:000033">
    <property type="entry name" value="Clavaminate synthase-like protein"/>
    <property type="match status" value="1"/>
</dbReference>
<evidence type="ECO:0000313" key="1">
    <source>
        <dbReference type="EMBL" id="KAK3300530.1"/>
    </source>
</evidence>
<dbReference type="Proteomes" id="UP001278766">
    <property type="component" value="Unassembled WGS sequence"/>
</dbReference>